<accession>A0ABT2F8U1</accession>
<comment type="caution">
    <text evidence="1">The sequence shown here is derived from an EMBL/GenBank/DDBJ whole genome shotgun (WGS) entry which is preliminary data.</text>
</comment>
<name>A0ABT2F8U1_9STRE</name>
<dbReference type="RefSeq" id="WP_259138556.1">
    <property type="nucleotide sequence ID" value="NZ_JANUXX010000005.1"/>
</dbReference>
<protein>
    <recommendedName>
        <fullName evidence="3">Phage protein</fullName>
    </recommendedName>
</protein>
<dbReference type="Proteomes" id="UP001206548">
    <property type="component" value="Unassembled WGS sequence"/>
</dbReference>
<keyword evidence="2" id="KW-1185">Reference proteome</keyword>
<evidence type="ECO:0008006" key="3">
    <source>
        <dbReference type="Google" id="ProtNLM"/>
    </source>
</evidence>
<reference evidence="1 2" key="1">
    <citation type="journal article" date="2023" name="Int. J. Syst. Evol. Microbiol.">
        <title>Streptococcus sciuri sp. nov., Staphylococcus marylandisciuri sp. nov. and Staphylococcus americanisciuri sp. nov., isolated from faeces of eastern grey squirrel (Sciurus carolinensis).</title>
        <authorList>
            <person name="Volokhov D.V."/>
            <person name="Zagorodnyaya T.A."/>
            <person name="Furtak V.A."/>
            <person name="Nattanmai G."/>
            <person name="Randall L."/>
            <person name="Jose S."/>
            <person name="Gao Y."/>
            <person name="Eisenberg T."/>
            <person name="Delmonte P."/>
            <person name="Blom J."/>
            <person name="Mitchell K.K."/>
        </authorList>
    </citation>
    <scope>NUCLEOTIDE SEQUENCE [LARGE SCALE GENOMIC DNA]</scope>
    <source>
        <strain evidence="1 2">SQ9-PEA</strain>
    </source>
</reference>
<evidence type="ECO:0000313" key="2">
    <source>
        <dbReference type="Proteomes" id="UP001206548"/>
    </source>
</evidence>
<evidence type="ECO:0000313" key="1">
    <source>
        <dbReference type="EMBL" id="MCS4488411.1"/>
    </source>
</evidence>
<dbReference type="EMBL" id="JANUXX010000005">
    <property type="protein sequence ID" value="MCS4488411.1"/>
    <property type="molecule type" value="Genomic_DNA"/>
</dbReference>
<organism evidence="1 2">
    <name type="scientific">Streptococcus sciuri</name>
    <dbReference type="NCBI Taxonomy" id="2973939"/>
    <lineage>
        <taxon>Bacteria</taxon>
        <taxon>Bacillati</taxon>
        <taxon>Bacillota</taxon>
        <taxon>Bacilli</taxon>
        <taxon>Lactobacillales</taxon>
        <taxon>Streptococcaceae</taxon>
        <taxon>Streptococcus</taxon>
    </lineage>
</organism>
<proteinExistence type="predicted"/>
<sequence>MVRNTLQDLDNHLFEALERLNDEEMSEEKLEKETKRAQAISNVSKTIIQNAEIKLKAVELQQEYFGEGGGELPLRIQ</sequence>
<gene>
    <name evidence="1" type="ORF">NXS10_05495</name>
</gene>